<evidence type="ECO:0000256" key="2">
    <source>
        <dbReference type="ARBA" id="ARBA00009533"/>
    </source>
</evidence>
<protein>
    <submittedName>
        <fullName evidence="7">Histidine decarboxylase</fullName>
    </submittedName>
</protein>
<dbReference type="PANTHER" id="PTHR46101:SF2">
    <property type="entry name" value="SERINE DECARBOXYLASE"/>
    <property type="match status" value="1"/>
</dbReference>
<comment type="cofactor">
    <cofactor evidence="1 6">
        <name>pyridoxal 5'-phosphate</name>
        <dbReference type="ChEBI" id="CHEBI:597326"/>
    </cofactor>
</comment>
<comment type="similarity">
    <text evidence="2 6">Belongs to the group II decarboxylase family.</text>
</comment>
<keyword evidence="3" id="KW-0210">Decarboxylase</keyword>
<evidence type="ECO:0000256" key="5">
    <source>
        <dbReference type="ARBA" id="ARBA00023239"/>
    </source>
</evidence>
<comment type="caution">
    <text evidence="7">The sequence shown here is derived from an EMBL/GenBank/DDBJ whole genome shotgun (WGS) entry which is preliminary data.</text>
</comment>
<dbReference type="SUPFAM" id="SSF53383">
    <property type="entry name" value="PLP-dependent transferases"/>
    <property type="match status" value="1"/>
</dbReference>
<evidence type="ECO:0000256" key="4">
    <source>
        <dbReference type="ARBA" id="ARBA00022898"/>
    </source>
</evidence>
<gene>
    <name evidence="7" type="ORF">GCM10022255_107400</name>
</gene>
<dbReference type="InterPro" id="IPR002129">
    <property type="entry name" value="PyrdxlP-dep_de-COase"/>
</dbReference>
<name>A0ABP8DUH3_9ACTN</name>
<keyword evidence="8" id="KW-1185">Reference proteome</keyword>
<keyword evidence="4 6" id="KW-0663">Pyridoxal phosphate</keyword>
<proteinExistence type="inferred from homology"/>
<sequence>MSTRVATTSRAAASSNGGVLAARRRLGALRRRLDDAVRNDLGFPNSTDLDITPLVDLLRRSANNVGYPGRPTNGFRSHTLEEEFEAVQCVAGLLRAPTDDRTGLVTSGSTAAIRHALLHARDRFRKVVVYASTAAHTCVRKVAHQLRIPFVAVPASPGGEMDYTELAAVVARRRRGGVPVVVATIGTTMFEAIDDVGRVHLALDAASVPSEARHVHADAALAGLALAGLPPATRPGFDFADGADSINISGHKFLGTPEPCGILVIRRSACADAVDAVTYTGSVDLTMDGSRSGHTPLMLWWALQQFSPDVLHRRAEVSRANARTAVDWLTTAGIPAGRHEHAFTVVLPRPPEPFLDTWPLAVEGDWAHIICMPGKALDDVHRFVTDYVAVMRPPQIPARPVPIPPAREPAPKRAELKDAIAC</sequence>
<reference evidence="8" key="1">
    <citation type="journal article" date="2019" name="Int. J. Syst. Evol. Microbiol.">
        <title>The Global Catalogue of Microorganisms (GCM) 10K type strain sequencing project: providing services to taxonomists for standard genome sequencing and annotation.</title>
        <authorList>
            <consortium name="The Broad Institute Genomics Platform"/>
            <consortium name="The Broad Institute Genome Sequencing Center for Infectious Disease"/>
            <person name="Wu L."/>
            <person name="Ma J."/>
        </authorList>
    </citation>
    <scope>NUCLEOTIDE SEQUENCE [LARGE SCALE GENOMIC DNA]</scope>
    <source>
        <strain evidence="8">JCM 17441</strain>
    </source>
</reference>
<dbReference type="InterPro" id="IPR015424">
    <property type="entry name" value="PyrdxlP-dep_Trfase"/>
</dbReference>
<dbReference type="Pfam" id="PF00282">
    <property type="entry name" value="Pyridoxal_deC"/>
    <property type="match status" value="1"/>
</dbReference>
<evidence type="ECO:0000256" key="1">
    <source>
        <dbReference type="ARBA" id="ARBA00001933"/>
    </source>
</evidence>
<dbReference type="InterPro" id="IPR015421">
    <property type="entry name" value="PyrdxlP-dep_Trfase_major"/>
</dbReference>
<dbReference type="PANTHER" id="PTHR46101">
    <property type="match status" value="1"/>
</dbReference>
<evidence type="ECO:0000313" key="8">
    <source>
        <dbReference type="Proteomes" id="UP001500620"/>
    </source>
</evidence>
<dbReference type="InterPro" id="IPR051151">
    <property type="entry name" value="Group_II_Decarboxylase"/>
</dbReference>
<dbReference type="EMBL" id="BAABAT010000067">
    <property type="protein sequence ID" value="GAA4263379.1"/>
    <property type="molecule type" value="Genomic_DNA"/>
</dbReference>
<accession>A0ABP8DUH3</accession>
<organism evidence="7 8">
    <name type="scientific">Dactylosporangium darangshiense</name>
    <dbReference type="NCBI Taxonomy" id="579108"/>
    <lineage>
        <taxon>Bacteria</taxon>
        <taxon>Bacillati</taxon>
        <taxon>Actinomycetota</taxon>
        <taxon>Actinomycetes</taxon>
        <taxon>Micromonosporales</taxon>
        <taxon>Micromonosporaceae</taxon>
        <taxon>Dactylosporangium</taxon>
    </lineage>
</organism>
<keyword evidence="5 6" id="KW-0456">Lyase</keyword>
<dbReference type="Proteomes" id="UP001500620">
    <property type="component" value="Unassembled WGS sequence"/>
</dbReference>
<evidence type="ECO:0000256" key="3">
    <source>
        <dbReference type="ARBA" id="ARBA00022793"/>
    </source>
</evidence>
<dbReference type="Gene3D" id="3.40.640.10">
    <property type="entry name" value="Type I PLP-dependent aspartate aminotransferase-like (Major domain)"/>
    <property type="match status" value="1"/>
</dbReference>
<evidence type="ECO:0000256" key="6">
    <source>
        <dbReference type="RuleBase" id="RU000382"/>
    </source>
</evidence>
<evidence type="ECO:0000313" key="7">
    <source>
        <dbReference type="EMBL" id="GAA4263379.1"/>
    </source>
</evidence>